<keyword evidence="7 9" id="KW-0472">Membrane</keyword>
<proteinExistence type="inferred from homology"/>
<keyword evidence="2 9" id="KW-0813">Transport</keyword>
<comment type="subcellular location">
    <subcellularLocation>
        <location evidence="1 9">Cell inner membrane</location>
        <topology evidence="1 9">Multi-pass membrane protein</topology>
    </subcellularLocation>
</comment>
<keyword evidence="6 9" id="KW-1133">Transmembrane helix</keyword>
<sequence length="170" mass="18778">MDRLDRLIWRLVDGAILMAVMGMVCLIALQVGSRLIGASVPWTEELSRFLFIWTVWLGLSASFRAGTHPALDMLPAMTTGRLRRLLGLIPALATTILFLAVTYYGYRLLLQQITFGEQSPILQVGMYWATLPLVLGSALSIFGVLTDAILGHDDPVTLRQAVPEHQGDEK</sequence>
<feature type="domain" description="Tripartite ATP-independent periplasmic transporters DctQ component" evidence="10">
    <location>
        <begin position="23"/>
        <end position="147"/>
    </location>
</feature>
<comment type="caution">
    <text evidence="11">The sequence shown here is derived from an EMBL/GenBank/DDBJ whole genome shotgun (WGS) entry which is preliminary data.</text>
</comment>
<feature type="transmembrane region" description="Helical" evidence="9">
    <location>
        <begin position="126"/>
        <end position="150"/>
    </location>
</feature>
<evidence type="ECO:0000256" key="3">
    <source>
        <dbReference type="ARBA" id="ARBA00022475"/>
    </source>
</evidence>
<comment type="subunit">
    <text evidence="9">The complex comprises the extracytoplasmic solute receptor protein and the two transmembrane proteins.</text>
</comment>
<feature type="transmembrane region" description="Helical" evidence="9">
    <location>
        <begin position="7"/>
        <end position="29"/>
    </location>
</feature>
<evidence type="ECO:0000256" key="5">
    <source>
        <dbReference type="ARBA" id="ARBA00022692"/>
    </source>
</evidence>
<evidence type="ECO:0000259" key="10">
    <source>
        <dbReference type="Pfam" id="PF04290"/>
    </source>
</evidence>
<keyword evidence="5 9" id="KW-0812">Transmembrane</keyword>
<keyword evidence="12" id="KW-1185">Reference proteome</keyword>
<evidence type="ECO:0000256" key="4">
    <source>
        <dbReference type="ARBA" id="ARBA00022519"/>
    </source>
</evidence>
<dbReference type="RefSeq" id="WP_377743474.1">
    <property type="nucleotide sequence ID" value="NZ_JBHRXJ010000004.1"/>
</dbReference>
<reference evidence="12" key="1">
    <citation type="journal article" date="2019" name="Int. J. Syst. Evol. Microbiol.">
        <title>The Global Catalogue of Microorganisms (GCM) 10K type strain sequencing project: providing services to taxonomists for standard genome sequencing and annotation.</title>
        <authorList>
            <consortium name="The Broad Institute Genomics Platform"/>
            <consortium name="The Broad Institute Genome Sequencing Center for Infectious Disease"/>
            <person name="Wu L."/>
            <person name="Ma J."/>
        </authorList>
    </citation>
    <scope>NUCLEOTIDE SEQUENCE [LARGE SCALE GENOMIC DNA]</scope>
    <source>
        <strain evidence="12">KCTC 42899</strain>
    </source>
</reference>
<evidence type="ECO:0000313" key="12">
    <source>
        <dbReference type="Proteomes" id="UP001595721"/>
    </source>
</evidence>
<comment type="similarity">
    <text evidence="8 9">Belongs to the TRAP transporter small permease family.</text>
</comment>
<evidence type="ECO:0000256" key="6">
    <source>
        <dbReference type="ARBA" id="ARBA00022989"/>
    </source>
</evidence>
<accession>A0ABV7R2E7</accession>
<comment type="function">
    <text evidence="9">Part of the tripartite ATP-independent periplasmic (TRAP) transport system.</text>
</comment>
<dbReference type="InterPro" id="IPR007387">
    <property type="entry name" value="TRAP_DctQ"/>
</dbReference>
<evidence type="ECO:0000256" key="2">
    <source>
        <dbReference type="ARBA" id="ARBA00022448"/>
    </source>
</evidence>
<organism evidence="11 12">
    <name type="scientific">Paracoccus mangrovi</name>
    <dbReference type="NCBI Taxonomy" id="1715645"/>
    <lineage>
        <taxon>Bacteria</taxon>
        <taxon>Pseudomonadati</taxon>
        <taxon>Pseudomonadota</taxon>
        <taxon>Alphaproteobacteria</taxon>
        <taxon>Rhodobacterales</taxon>
        <taxon>Paracoccaceae</taxon>
        <taxon>Paracoccus</taxon>
    </lineage>
</organism>
<feature type="transmembrane region" description="Helical" evidence="9">
    <location>
        <begin position="85"/>
        <end position="106"/>
    </location>
</feature>
<dbReference type="PANTHER" id="PTHR35011:SF2">
    <property type="entry name" value="2,3-DIKETO-L-GULONATE TRAP TRANSPORTER SMALL PERMEASE PROTEIN YIAM"/>
    <property type="match status" value="1"/>
</dbReference>
<evidence type="ECO:0000256" key="1">
    <source>
        <dbReference type="ARBA" id="ARBA00004429"/>
    </source>
</evidence>
<dbReference type="PANTHER" id="PTHR35011">
    <property type="entry name" value="2,3-DIKETO-L-GULONATE TRAP TRANSPORTER SMALL PERMEASE PROTEIN YIAM"/>
    <property type="match status" value="1"/>
</dbReference>
<keyword evidence="4 9" id="KW-0997">Cell inner membrane</keyword>
<evidence type="ECO:0000256" key="7">
    <source>
        <dbReference type="ARBA" id="ARBA00023136"/>
    </source>
</evidence>
<dbReference type="InterPro" id="IPR055348">
    <property type="entry name" value="DctQ"/>
</dbReference>
<feature type="transmembrane region" description="Helical" evidence="9">
    <location>
        <begin position="49"/>
        <end position="65"/>
    </location>
</feature>
<protein>
    <recommendedName>
        <fullName evidence="9">TRAP transporter small permease protein</fullName>
    </recommendedName>
</protein>
<keyword evidence="3" id="KW-1003">Cell membrane</keyword>
<gene>
    <name evidence="11" type="ORF">ACFOMH_06850</name>
</gene>
<dbReference type="EMBL" id="JBHRXJ010000004">
    <property type="protein sequence ID" value="MFC3527892.1"/>
    <property type="molecule type" value="Genomic_DNA"/>
</dbReference>
<dbReference type="Pfam" id="PF04290">
    <property type="entry name" value="DctQ"/>
    <property type="match status" value="1"/>
</dbReference>
<dbReference type="Proteomes" id="UP001595721">
    <property type="component" value="Unassembled WGS sequence"/>
</dbReference>
<evidence type="ECO:0000256" key="9">
    <source>
        <dbReference type="RuleBase" id="RU369079"/>
    </source>
</evidence>
<evidence type="ECO:0000256" key="8">
    <source>
        <dbReference type="ARBA" id="ARBA00038436"/>
    </source>
</evidence>
<name>A0ABV7R2E7_9RHOB</name>
<evidence type="ECO:0000313" key="11">
    <source>
        <dbReference type="EMBL" id="MFC3527892.1"/>
    </source>
</evidence>